<sequence length="96" mass="10190">MRKALATLGAAMLLAAGSATAAAASPSAPDAARPCGGPHRVGNDAVWYNCSNANQRICVRQYIPYPNYVAVVAPGGEHRNSWRWTNDMSTSMTHCN</sequence>
<organism evidence="2 3">
    <name type="scientific">Sinosporangium album</name>
    <dbReference type="NCBI Taxonomy" id="504805"/>
    <lineage>
        <taxon>Bacteria</taxon>
        <taxon>Bacillati</taxon>
        <taxon>Actinomycetota</taxon>
        <taxon>Actinomycetes</taxon>
        <taxon>Streptosporangiales</taxon>
        <taxon>Streptosporangiaceae</taxon>
        <taxon>Sinosporangium</taxon>
    </lineage>
</organism>
<protein>
    <recommendedName>
        <fullName evidence="4">Peptidase inhibitor family I36</fullName>
    </recommendedName>
</protein>
<evidence type="ECO:0000313" key="3">
    <source>
        <dbReference type="Proteomes" id="UP000198923"/>
    </source>
</evidence>
<dbReference type="Proteomes" id="UP000198923">
    <property type="component" value="Unassembled WGS sequence"/>
</dbReference>
<feature type="signal peptide" evidence="1">
    <location>
        <begin position="1"/>
        <end position="21"/>
    </location>
</feature>
<proteinExistence type="predicted"/>
<accession>A0A1G7QNR9</accession>
<name>A0A1G7QNR9_9ACTN</name>
<dbReference type="OrthoDB" id="9960284at2"/>
<keyword evidence="3" id="KW-1185">Reference proteome</keyword>
<evidence type="ECO:0000256" key="1">
    <source>
        <dbReference type="SAM" id="SignalP"/>
    </source>
</evidence>
<dbReference type="EMBL" id="FNCN01000001">
    <property type="protein sequence ID" value="SDG00152.1"/>
    <property type="molecule type" value="Genomic_DNA"/>
</dbReference>
<evidence type="ECO:0000313" key="2">
    <source>
        <dbReference type="EMBL" id="SDG00152.1"/>
    </source>
</evidence>
<evidence type="ECO:0008006" key="4">
    <source>
        <dbReference type="Google" id="ProtNLM"/>
    </source>
</evidence>
<dbReference type="STRING" id="504805.SAMN05421505_10162"/>
<dbReference type="AlphaFoldDB" id="A0A1G7QNR9"/>
<keyword evidence="1" id="KW-0732">Signal</keyword>
<gene>
    <name evidence="2" type="ORF">SAMN05421505_10162</name>
</gene>
<feature type="chain" id="PRO_5039411328" description="Peptidase inhibitor family I36" evidence="1">
    <location>
        <begin position="22"/>
        <end position="96"/>
    </location>
</feature>
<dbReference type="RefSeq" id="WP_143020052.1">
    <property type="nucleotide sequence ID" value="NZ_FNCN01000001.1"/>
</dbReference>
<reference evidence="2 3" key="1">
    <citation type="submission" date="2016-10" db="EMBL/GenBank/DDBJ databases">
        <authorList>
            <person name="de Groot N.N."/>
        </authorList>
    </citation>
    <scope>NUCLEOTIDE SEQUENCE [LARGE SCALE GENOMIC DNA]</scope>
    <source>
        <strain evidence="2 3">CPCC 201354</strain>
    </source>
</reference>